<protein>
    <submittedName>
        <fullName evidence="2">Uncharacterized protein</fullName>
    </submittedName>
</protein>
<accession>A0A0P1AM08</accession>
<evidence type="ECO:0000313" key="2">
    <source>
        <dbReference type="EMBL" id="CEG41679.1"/>
    </source>
</evidence>
<feature type="transmembrane region" description="Helical" evidence="1">
    <location>
        <begin position="81"/>
        <end position="99"/>
    </location>
</feature>
<feature type="transmembrane region" description="Helical" evidence="1">
    <location>
        <begin position="111"/>
        <end position="130"/>
    </location>
</feature>
<dbReference type="GeneID" id="59052593"/>
<sequence length="142" mass="16207">MFISSIRPKNSAILCYDRRLTNTDGAVPASAVPMKSPSRSFHYGLRAKLEVIYPIGFSQLCPVCHTEPFTINHALDKRNDCIYLCMFASLLQYFAFALHRFDMLKYCLHDLLSSFVVVVWIIILLAFTLMSPTMFLKTGYPV</sequence>
<dbReference type="EMBL" id="CCYD01000586">
    <property type="protein sequence ID" value="CEG41679.1"/>
    <property type="molecule type" value="Genomic_DNA"/>
</dbReference>
<dbReference type="Proteomes" id="UP000054928">
    <property type="component" value="Unassembled WGS sequence"/>
</dbReference>
<proteinExistence type="predicted"/>
<keyword evidence="1" id="KW-1133">Transmembrane helix</keyword>
<keyword evidence="1" id="KW-0472">Membrane</keyword>
<dbReference type="AlphaFoldDB" id="A0A0P1AM08"/>
<evidence type="ECO:0000313" key="3">
    <source>
        <dbReference type="Proteomes" id="UP000054928"/>
    </source>
</evidence>
<dbReference type="RefSeq" id="XP_036263186.1">
    <property type="nucleotide sequence ID" value="XM_036407489.1"/>
</dbReference>
<evidence type="ECO:0000256" key="1">
    <source>
        <dbReference type="SAM" id="Phobius"/>
    </source>
</evidence>
<name>A0A0P1AM08_PLAHL</name>
<keyword evidence="1" id="KW-0812">Transmembrane</keyword>
<organism evidence="2 3">
    <name type="scientific">Plasmopara halstedii</name>
    <name type="common">Downy mildew of sunflower</name>
    <dbReference type="NCBI Taxonomy" id="4781"/>
    <lineage>
        <taxon>Eukaryota</taxon>
        <taxon>Sar</taxon>
        <taxon>Stramenopiles</taxon>
        <taxon>Oomycota</taxon>
        <taxon>Peronosporomycetes</taxon>
        <taxon>Peronosporales</taxon>
        <taxon>Peronosporaceae</taxon>
        <taxon>Plasmopara</taxon>
    </lineage>
</organism>
<reference evidence="3" key="1">
    <citation type="submission" date="2014-09" db="EMBL/GenBank/DDBJ databases">
        <authorList>
            <person name="Sharma Rahul"/>
            <person name="Thines Marco"/>
        </authorList>
    </citation>
    <scope>NUCLEOTIDE SEQUENCE [LARGE SCALE GENOMIC DNA]</scope>
</reference>
<keyword evidence="3" id="KW-1185">Reference proteome</keyword>